<sequence length="423" mass="44938">MKYAWGAGALLATASTVAATAVFEAGNWYSNQVKAISYSNFGTAGSYKKVTTMSNGVCNFDEQPYSGGLAPFDKEVSVHFRGPLRLKQFASYTPGSGSVKRTLHPSPHERRHNHQHMHHHAHNARRSEPENAEEKRAVGDWITATINGDIVSWLDAGGPAATTPTGVSSPDVGVPAEPAPTLNLGSGTWARQAYYDAASGVADGLVFLNNMGGQGSGTFDYTWGNSLAYAGPLAESGSASPVTLADALIDDNKEIIIFSDKPCTSDCGAVRDGTVAYHGFNGDSKLFLVEFSMPLSGKTGFNADMPAIWLLNAEIPRTQQYGDCSCWKTGCGELDVFEVLNSGNQKAITAWHGANSKGESSWFQRPIDKTMKAAILLDGGSGSANIVVLPDETTFDTSFTDSVVSSLINSITDPLLNIKVALP</sequence>
<dbReference type="OMA" id="WAGSKFF"/>
<feature type="domain" description="Cell wall protein YJL171C/Tos1 N-terminal" evidence="11">
    <location>
        <begin position="35"/>
        <end position="94"/>
    </location>
</feature>
<dbReference type="GeneID" id="27325146"/>
<dbReference type="Pfam" id="PF10287">
    <property type="entry name" value="YJL171C_Tos1_C"/>
    <property type="match status" value="1"/>
</dbReference>
<reference evidence="12 13" key="1">
    <citation type="submission" date="2015-01" db="EMBL/GenBank/DDBJ databases">
        <title>The Genome Sequence of Exophiala mesophila CBS40295.</title>
        <authorList>
            <consortium name="The Broad Institute Genomics Platform"/>
            <person name="Cuomo C."/>
            <person name="de Hoog S."/>
            <person name="Gorbushina A."/>
            <person name="Stielow B."/>
            <person name="Teixiera M."/>
            <person name="Abouelleil A."/>
            <person name="Chapman S.B."/>
            <person name="Priest M."/>
            <person name="Young S.K."/>
            <person name="Wortman J."/>
            <person name="Nusbaum C."/>
            <person name="Birren B."/>
        </authorList>
    </citation>
    <scope>NUCLEOTIDE SEQUENCE [LARGE SCALE GENOMIC DNA]</scope>
    <source>
        <strain evidence="12 13">CBS 40295</strain>
    </source>
</reference>
<evidence type="ECO:0000259" key="10">
    <source>
        <dbReference type="Pfam" id="PF10287"/>
    </source>
</evidence>
<dbReference type="InterPro" id="IPR018807">
    <property type="entry name" value="YJL171C/Tos1_N"/>
</dbReference>
<proteinExistence type="inferred from homology"/>
<feature type="signal peptide" evidence="9">
    <location>
        <begin position="1"/>
        <end position="19"/>
    </location>
</feature>
<dbReference type="Proteomes" id="UP000054302">
    <property type="component" value="Unassembled WGS sequence"/>
</dbReference>
<evidence type="ECO:0000259" key="11">
    <source>
        <dbReference type="Pfam" id="PF10290"/>
    </source>
</evidence>
<comment type="catalytic activity">
    <reaction evidence="1">
        <text>Hydrolysis of (1-&gt;3)-beta-D-glucosidic linkages in (1-&gt;3)-beta-D-glucans.</text>
        <dbReference type="EC" id="3.2.1.39"/>
    </reaction>
</comment>
<keyword evidence="5" id="KW-0378">Hydrolase</keyword>
<evidence type="ECO:0000256" key="5">
    <source>
        <dbReference type="ARBA" id="ARBA00022801"/>
    </source>
</evidence>
<name>A0A0D1Z564_EXOME</name>
<evidence type="ECO:0000256" key="6">
    <source>
        <dbReference type="ARBA" id="ARBA00023295"/>
    </source>
</evidence>
<evidence type="ECO:0000313" key="12">
    <source>
        <dbReference type="EMBL" id="KIV89947.1"/>
    </source>
</evidence>
<dbReference type="EC" id="3.2.1.39" evidence="3"/>
<dbReference type="STRING" id="212818.A0A0D1Z564"/>
<feature type="domain" description="Cell wall protein YJL171C/Tos1 C-terminal" evidence="10">
    <location>
        <begin position="187"/>
        <end position="406"/>
    </location>
</feature>
<evidence type="ECO:0000256" key="2">
    <source>
        <dbReference type="ARBA" id="ARBA00006055"/>
    </source>
</evidence>
<dbReference type="OrthoDB" id="118256at2759"/>
<accession>A0A0D1Z564</accession>
<feature type="compositionally biased region" description="Basic and acidic residues" evidence="8">
    <location>
        <begin position="125"/>
        <end position="134"/>
    </location>
</feature>
<feature type="compositionally biased region" description="Basic residues" evidence="8">
    <location>
        <begin position="109"/>
        <end position="124"/>
    </location>
</feature>
<protein>
    <recommendedName>
        <fullName evidence="3">glucan endo-1,3-beta-D-glucosidase</fullName>
        <ecNumber evidence="3">3.2.1.39</ecNumber>
    </recommendedName>
</protein>
<evidence type="ECO:0000256" key="3">
    <source>
        <dbReference type="ARBA" id="ARBA00012780"/>
    </source>
</evidence>
<evidence type="ECO:0000256" key="4">
    <source>
        <dbReference type="ARBA" id="ARBA00022729"/>
    </source>
</evidence>
<gene>
    <name evidence="12" type="ORF">PV10_07301</name>
</gene>
<dbReference type="PANTHER" id="PTHR31737">
    <property type="entry name" value="PROTEIN TOS1"/>
    <property type="match status" value="1"/>
</dbReference>
<feature type="region of interest" description="Disordered" evidence="8">
    <location>
        <begin position="95"/>
        <end position="134"/>
    </location>
</feature>
<keyword evidence="4 9" id="KW-0732">Signal</keyword>
<dbReference type="HOGENOM" id="CLU_030276_0_0_1"/>
<feature type="chain" id="PRO_5002237500" description="glucan endo-1,3-beta-D-glucosidase" evidence="9">
    <location>
        <begin position="20"/>
        <end position="423"/>
    </location>
</feature>
<keyword evidence="7" id="KW-0961">Cell wall biogenesis/degradation</keyword>
<dbReference type="EMBL" id="KN847524">
    <property type="protein sequence ID" value="KIV89947.1"/>
    <property type="molecule type" value="Genomic_DNA"/>
</dbReference>
<keyword evidence="6" id="KW-0326">Glycosidase</keyword>
<dbReference type="InterPro" id="IPR018805">
    <property type="entry name" value="YJL171C/Tos1_C"/>
</dbReference>
<evidence type="ECO:0000256" key="1">
    <source>
        <dbReference type="ARBA" id="ARBA00000382"/>
    </source>
</evidence>
<dbReference type="Pfam" id="PF10290">
    <property type="entry name" value="YJL171C_Tos1_N"/>
    <property type="match status" value="1"/>
</dbReference>
<evidence type="ECO:0000313" key="13">
    <source>
        <dbReference type="Proteomes" id="UP000054302"/>
    </source>
</evidence>
<dbReference type="GO" id="GO:0042973">
    <property type="term" value="F:glucan endo-1,3-beta-D-glucosidase activity"/>
    <property type="evidence" value="ECO:0007669"/>
    <property type="project" value="UniProtKB-EC"/>
</dbReference>
<dbReference type="PANTHER" id="PTHR31737:SF2">
    <property type="entry name" value="PROTEIN TOS1"/>
    <property type="match status" value="1"/>
</dbReference>
<dbReference type="AlphaFoldDB" id="A0A0D1Z564"/>
<dbReference type="RefSeq" id="XP_016221521.1">
    <property type="nucleotide sequence ID" value="XM_016372189.1"/>
</dbReference>
<dbReference type="VEuPathDB" id="FungiDB:PV10_07301"/>
<dbReference type="GO" id="GO:0071555">
    <property type="term" value="P:cell wall organization"/>
    <property type="evidence" value="ECO:0007669"/>
    <property type="project" value="UniProtKB-KW"/>
</dbReference>
<comment type="similarity">
    <text evidence="2">Belongs to the PGA52 family.</text>
</comment>
<evidence type="ECO:0000256" key="8">
    <source>
        <dbReference type="SAM" id="MobiDB-lite"/>
    </source>
</evidence>
<evidence type="ECO:0000256" key="7">
    <source>
        <dbReference type="ARBA" id="ARBA00023316"/>
    </source>
</evidence>
<keyword evidence="13" id="KW-1185">Reference proteome</keyword>
<evidence type="ECO:0000256" key="9">
    <source>
        <dbReference type="SAM" id="SignalP"/>
    </source>
</evidence>
<organism evidence="12 13">
    <name type="scientific">Exophiala mesophila</name>
    <name type="common">Black yeast-like fungus</name>
    <dbReference type="NCBI Taxonomy" id="212818"/>
    <lineage>
        <taxon>Eukaryota</taxon>
        <taxon>Fungi</taxon>
        <taxon>Dikarya</taxon>
        <taxon>Ascomycota</taxon>
        <taxon>Pezizomycotina</taxon>
        <taxon>Eurotiomycetes</taxon>
        <taxon>Chaetothyriomycetidae</taxon>
        <taxon>Chaetothyriales</taxon>
        <taxon>Herpotrichiellaceae</taxon>
        <taxon>Exophiala</taxon>
    </lineage>
</organism>
<dbReference type="GO" id="GO:0009277">
    <property type="term" value="C:fungal-type cell wall"/>
    <property type="evidence" value="ECO:0007669"/>
    <property type="project" value="TreeGrafter"/>
</dbReference>